<dbReference type="EMBL" id="KN718328">
    <property type="protein sequence ID" value="KJH40039.1"/>
    <property type="molecule type" value="Genomic_DNA"/>
</dbReference>
<organism evidence="1 2">
    <name type="scientific">Dictyocaulus viviparus</name>
    <name type="common">Bovine lungworm</name>
    <dbReference type="NCBI Taxonomy" id="29172"/>
    <lineage>
        <taxon>Eukaryota</taxon>
        <taxon>Metazoa</taxon>
        <taxon>Ecdysozoa</taxon>
        <taxon>Nematoda</taxon>
        <taxon>Chromadorea</taxon>
        <taxon>Rhabditida</taxon>
        <taxon>Rhabditina</taxon>
        <taxon>Rhabditomorpha</taxon>
        <taxon>Strongyloidea</taxon>
        <taxon>Metastrongylidae</taxon>
        <taxon>Dictyocaulus</taxon>
    </lineage>
</organism>
<sequence length="106" mass="12893">MKLLKQYTKLFYRIRSYNRSIRTKIQYYSTMYEPDSFKWTGYLQSWNVCGADKTNGYDSDTIMQLRLHIVRGDNFDMSKWNLDAGTRFLHFWRSAFSFGFTELFFE</sequence>
<evidence type="ECO:0000313" key="1">
    <source>
        <dbReference type="EMBL" id="KJH40039.1"/>
    </source>
</evidence>
<accession>A0A0D8X8S9</accession>
<proteinExistence type="predicted"/>
<evidence type="ECO:0000313" key="2">
    <source>
        <dbReference type="Proteomes" id="UP000053766"/>
    </source>
</evidence>
<gene>
    <name evidence="1" type="ORF">DICVIV_14048</name>
</gene>
<dbReference type="AlphaFoldDB" id="A0A0D8X8S9"/>
<protein>
    <submittedName>
        <fullName evidence="1">Uncharacterized protein</fullName>
    </submittedName>
</protein>
<name>A0A0D8X8S9_DICVI</name>
<reference evidence="2" key="2">
    <citation type="journal article" date="2016" name="Sci. Rep.">
        <title>Dictyocaulus viviparus genome, variome and transcriptome elucidate lungworm biology and support future intervention.</title>
        <authorList>
            <person name="McNulty S.N."/>
            <person name="Strube C."/>
            <person name="Rosa B.A."/>
            <person name="Martin J.C."/>
            <person name="Tyagi R."/>
            <person name="Choi Y.J."/>
            <person name="Wang Q."/>
            <person name="Hallsworth Pepin K."/>
            <person name="Zhang X."/>
            <person name="Ozersky P."/>
            <person name="Wilson R.K."/>
            <person name="Sternberg P.W."/>
            <person name="Gasser R.B."/>
            <person name="Mitreva M."/>
        </authorList>
    </citation>
    <scope>NUCLEOTIDE SEQUENCE [LARGE SCALE GENOMIC DNA]</scope>
    <source>
        <strain evidence="2">HannoverDv2000</strain>
    </source>
</reference>
<dbReference type="Proteomes" id="UP000053766">
    <property type="component" value="Unassembled WGS sequence"/>
</dbReference>
<keyword evidence="2" id="KW-1185">Reference proteome</keyword>
<reference evidence="1 2" key="1">
    <citation type="submission" date="2013-11" db="EMBL/GenBank/DDBJ databases">
        <title>Draft genome of the bovine lungworm Dictyocaulus viviparus.</title>
        <authorList>
            <person name="Mitreva M."/>
        </authorList>
    </citation>
    <scope>NUCLEOTIDE SEQUENCE [LARGE SCALE GENOMIC DNA]</scope>
    <source>
        <strain evidence="1 2">HannoverDv2000</strain>
    </source>
</reference>